<dbReference type="PaxDb" id="3880-AES80758"/>
<organism evidence="3">
    <name type="scientific">Medicago truncatula</name>
    <name type="common">Barrel medic</name>
    <name type="synonym">Medicago tribuloides</name>
    <dbReference type="NCBI Taxonomy" id="3880"/>
    <lineage>
        <taxon>Eukaryota</taxon>
        <taxon>Viridiplantae</taxon>
        <taxon>Streptophyta</taxon>
        <taxon>Embryophyta</taxon>
        <taxon>Tracheophyta</taxon>
        <taxon>Spermatophyta</taxon>
        <taxon>Magnoliopsida</taxon>
        <taxon>eudicotyledons</taxon>
        <taxon>Gunneridae</taxon>
        <taxon>Pentapetalae</taxon>
        <taxon>rosids</taxon>
        <taxon>fabids</taxon>
        <taxon>Fabales</taxon>
        <taxon>Fabaceae</taxon>
        <taxon>Papilionoideae</taxon>
        <taxon>50 kb inversion clade</taxon>
        <taxon>NPAAA clade</taxon>
        <taxon>Hologalegina</taxon>
        <taxon>IRL clade</taxon>
        <taxon>Trifolieae</taxon>
        <taxon>Medicago</taxon>
    </lineage>
</organism>
<keyword evidence="7" id="KW-1185">Reference proteome</keyword>
<reference evidence="3" key="1">
    <citation type="submission" date="2005-04" db="EMBL/GenBank/DDBJ databases">
        <authorList>
            <person name="Town C.D."/>
        </authorList>
    </citation>
    <scope>NUCLEOTIDE SEQUENCE</scope>
</reference>
<accession>Q2HRV4</accession>
<dbReference type="EnsemblPlants" id="AES80758">
    <property type="protein sequence ID" value="AES80758"/>
    <property type="gene ID" value="MTR_7g084680"/>
</dbReference>
<accession>G7KYA7</accession>
<dbReference type="InterPro" id="IPR000008">
    <property type="entry name" value="C2_dom"/>
</dbReference>
<dbReference type="EMBL" id="PSQE01000007">
    <property type="protein sequence ID" value="RHN47397.1"/>
    <property type="molecule type" value="Genomic_DNA"/>
</dbReference>
<dbReference type="PROSITE" id="PS50004">
    <property type="entry name" value="C2"/>
    <property type="match status" value="1"/>
</dbReference>
<accession>A0A0C3WAV7</accession>
<feature type="domain" description="C2" evidence="2">
    <location>
        <begin position="1"/>
        <end position="124"/>
    </location>
</feature>
<dbReference type="STRING" id="3880.Q2HRV4"/>
<reference evidence="3" key="2">
    <citation type="submission" date="2007-03" db="EMBL/GenBank/DDBJ databases">
        <authorList>
            <consortium name="The International Medicago Genome Annotation Group"/>
        </authorList>
    </citation>
    <scope>NUCLEOTIDE SEQUENCE</scope>
</reference>
<dbReference type="PANTHER" id="PTHR32246">
    <property type="entry name" value="INGRESSION PROTEIN FIC1"/>
    <property type="match status" value="1"/>
</dbReference>
<evidence type="ECO:0000259" key="2">
    <source>
        <dbReference type="PROSITE" id="PS50004"/>
    </source>
</evidence>
<evidence type="ECO:0000313" key="5">
    <source>
        <dbReference type="EMBL" id="RHN47397.1"/>
    </source>
</evidence>
<dbReference type="Proteomes" id="UP000002051">
    <property type="component" value="Unassembled WGS sequence"/>
</dbReference>
<reference evidence="5" key="7">
    <citation type="journal article" date="2018" name="Nat. Plants">
        <title>Whole-genome landscape of Medicago truncatula symbiotic genes.</title>
        <authorList>
            <person name="Pecrix Y."/>
            <person name="Gamas P."/>
            <person name="Carrere S."/>
        </authorList>
    </citation>
    <scope>NUCLEOTIDE SEQUENCE</scope>
    <source>
        <tissue evidence="5">Leaves</tissue>
    </source>
</reference>
<evidence type="ECO:0000313" key="3">
    <source>
        <dbReference type="EMBL" id="ABD33169.1"/>
    </source>
</evidence>
<reference evidence="4 7" key="3">
    <citation type="journal article" date="2011" name="Nature">
        <title>The Medicago genome provides insight into the evolution of rhizobial symbioses.</title>
        <authorList>
            <person name="Young N.D."/>
            <person name="Debelle F."/>
            <person name="Oldroyd G.E."/>
            <person name="Geurts R."/>
            <person name="Cannon S.B."/>
            <person name="Udvardi M.K."/>
            <person name="Benedito V.A."/>
            <person name="Mayer K.F."/>
            <person name="Gouzy J."/>
            <person name="Schoof H."/>
            <person name="Van de Peer Y."/>
            <person name="Proost S."/>
            <person name="Cook D.R."/>
            <person name="Meyers B.C."/>
            <person name="Spannagl M."/>
            <person name="Cheung F."/>
            <person name="De Mita S."/>
            <person name="Krishnakumar V."/>
            <person name="Gundlach H."/>
            <person name="Zhou S."/>
            <person name="Mudge J."/>
            <person name="Bharti A.K."/>
            <person name="Murray J.D."/>
            <person name="Naoumkina M.A."/>
            <person name="Rosen B."/>
            <person name="Silverstein K.A."/>
            <person name="Tang H."/>
            <person name="Rombauts S."/>
            <person name="Zhao P.X."/>
            <person name="Zhou P."/>
            <person name="Barbe V."/>
            <person name="Bardou P."/>
            <person name="Bechner M."/>
            <person name="Bellec A."/>
            <person name="Berger A."/>
            <person name="Berges H."/>
            <person name="Bidwell S."/>
            <person name="Bisseling T."/>
            <person name="Choisne N."/>
            <person name="Couloux A."/>
            <person name="Denny R."/>
            <person name="Deshpande S."/>
            <person name="Dai X."/>
            <person name="Doyle J.J."/>
            <person name="Dudez A.M."/>
            <person name="Farmer A.D."/>
            <person name="Fouteau S."/>
            <person name="Franken C."/>
            <person name="Gibelin C."/>
            <person name="Gish J."/>
            <person name="Goldstein S."/>
            <person name="Gonzalez A.J."/>
            <person name="Green P.J."/>
            <person name="Hallab A."/>
            <person name="Hartog M."/>
            <person name="Hua A."/>
            <person name="Humphray S.J."/>
            <person name="Jeong D.H."/>
            <person name="Jing Y."/>
            <person name="Jocker A."/>
            <person name="Kenton S.M."/>
            <person name="Kim D.J."/>
            <person name="Klee K."/>
            <person name="Lai H."/>
            <person name="Lang C."/>
            <person name="Lin S."/>
            <person name="Macmil S.L."/>
            <person name="Magdelenat G."/>
            <person name="Matthews L."/>
            <person name="McCorrison J."/>
            <person name="Monaghan E.L."/>
            <person name="Mun J.H."/>
            <person name="Najar F.Z."/>
            <person name="Nicholson C."/>
            <person name="Noirot C."/>
            <person name="O'Bleness M."/>
            <person name="Paule C.R."/>
            <person name="Poulain J."/>
            <person name="Prion F."/>
            <person name="Qin B."/>
            <person name="Qu C."/>
            <person name="Retzel E.F."/>
            <person name="Riddle C."/>
            <person name="Sallet E."/>
            <person name="Samain S."/>
            <person name="Samson N."/>
            <person name="Sanders I."/>
            <person name="Saurat O."/>
            <person name="Scarpelli C."/>
            <person name="Schiex T."/>
            <person name="Segurens B."/>
            <person name="Severin A.J."/>
            <person name="Sherrier D.J."/>
            <person name="Shi R."/>
            <person name="Sims S."/>
            <person name="Singer S.R."/>
            <person name="Sinharoy S."/>
            <person name="Sterck L."/>
            <person name="Viollet A."/>
            <person name="Wang B.B."/>
            <person name="Wang K."/>
            <person name="Wang M."/>
            <person name="Wang X."/>
            <person name="Warfsmann J."/>
            <person name="Weissenbach J."/>
            <person name="White D.D."/>
            <person name="White J.D."/>
            <person name="Wiley G.B."/>
            <person name="Wincker P."/>
            <person name="Xing Y."/>
            <person name="Yang L."/>
            <person name="Yao Z."/>
            <person name="Ying F."/>
            <person name="Zhai J."/>
            <person name="Zhou L."/>
            <person name="Zuber A."/>
            <person name="Denarie J."/>
            <person name="Dixon R.A."/>
            <person name="May G.D."/>
            <person name="Schwartz D.C."/>
            <person name="Rogers J."/>
            <person name="Quetier F."/>
            <person name="Town C.D."/>
            <person name="Roe B.A."/>
        </authorList>
    </citation>
    <scope>NUCLEOTIDE SEQUENCE [LARGE SCALE GENOMIC DNA]</scope>
    <source>
        <strain evidence="4">A17</strain>
        <strain evidence="6 7">cv. Jemalong A17</strain>
    </source>
</reference>
<evidence type="ECO:0000256" key="1">
    <source>
        <dbReference type="SAM" id="MobiDB-lite"/>
    </source>
</evidence>
<reference evidence="6" key="5">
    <citation type="submission" date="2015-04" db="UniProtKB">
        <authorList>
            <consortium name="EnsemblPlants"/>
        </authorList>
    </citation>
    <scope>IDENTIFICATION</scope>
    <source>
        <strain evidence="6">cv. Jemalong A17</strain>
    </source>
</reference>
<gene>
    <name evidence="6" type="primary">11437255</name>
    <name evidence="4" type="ordered locus">MTR_7g084680</name>
    <name evidence="3" type="ORF">MtrDRAFT_AC157890g18v2</name>
    <name evidence="5" type="ORF">MtrunA17_Chr7g0252531</name>
</gene>
<dbReference type="InterPro" id="IPR035892">
    <property type="entry name" value="C2_domain_sf"/>
</dbReference>
<reference evidence="4 7" key="4">
    <citation type="journal article" date="2014" name="BMC Genomics">
        <title>An improved genome release (version Mt4.0) for the model legume Medicago truncatula.</title>
        <authorList>
            <person name="Tang H."/>
            <person name="Krishnakumar V."/>
            <person name="Bidwell S."/>
            <person name="Rosen B."/>
            <person name="Chan A."/>
            <person name="Zhou S."/>
            <person name="Gentzbittel L."/>
            <person name="Childs K.L."/>
            <person name="Yandell M."/>
            <person name="Gundlach H."/>
            <person name="Mayer K.F."/>
            <person name="Schwartz D.C."/>
            <person name="Town C.D."/>
        </authorList>
    </citation>
    <scope>GENOME REANNOTATION</scope>
    <source>
        <strain evidence="6 7">cv. Jemalong A17</strain>
    </source>
</reference>
<evidence type="ECO:0000313" key="7">
    <source>
        <dbReference type="Proteomes" id="UP000002051"/>
    </source>
</evidence>
<dbReference type="Proteomes" id="UP000265566">
    <property type="component" value="Chromosome 7"/>
</dbReference>
<dbReference type="HOGENOM" id="CLU_059104_0_0_1"/>
<dbReference type="KEGG" id="mtr:11437255"/>
<dbReference type="EMBL" id="AC157890">
    <property type="protein sequence ID" value="ABD33169.1"/>
    <property type="molecule type" value="Genomic_DNA"/>
</dbReference>
<dbReference type="GO" id="GO:0006952">
    <property type="term" value="P:defense response"/>
    <property type="evidence" value="ECO:0007669"/>
    <property type="project" value="InterPro"/>
</dbReference>
<name>Q2HRV4_MEDTR</name>
<dbReference type="Pfam" id="PF00168">
    <property type="entry name" value="C2"/>
    <property type="match status" value="1"/>
</dbReference>
<proteinExistence type="predicted"/>
<feature type="compositionally biased region" description="Polar residues" evidence="1">
    <location>
        <begin position="39"/>
        <end position="50"/>
    </location>
</feature>
<sequence length="251" mass="28843">MEPNSFIDLKIISCKDINAFNFFQKLTLYAQVSISTTNPKTKLTKQQQRTPTHRDTDDDGTNPEWNHQTRFNLSFLSSHPDPSEFFLSFEFRHDGLILGNKFLGECRVPLTDLIRDIDGAERFVSYEIRCDGKSNGIFHFSYRLTGIGNTNSSQILDGRISGYPVLTPDDYAPVQYHVPEIERPYPYCYPPVCEGPFAVRPAPSVSYPLIGGCNYYEYNFYPPPQPSVYPPPPVEPEAHHWQSGPYFENRW</sequence>
<evidence type="ECO:0000313" key="4">
    <source>
        <dbReference type="EMBL" id="AES80758.2"/>
    </source>
</evidence>
<evidence type="ECO:0000313" key="8">
    <source>
        <dbReference type="Proteomes" id="UP000265566"/>
    </source>
</evidence>
<evidence type="ECO:0000313" key="6">
    <source>
        <dbReference type="EnsemblPlants" id="AES80758"/>
    </source>
</evidence>
<dbReference type="AlphaFoldDB" id="Q2HRV4"/>
<feature type="region of interest" description="Disordered" evidence="1">
    <location>
        <begin position="39"/>
        <end position="64"/>
    </location>
</feature>
<dbReference type="SMART" id="SM00239">
    <property type="entry name" value="C2"/>
    <property type="match status" value="1"/>
</dbReference>
<reference evidence="8" key="6">
    <citation type="journal article" date="2018" name="Nat. Plants">
        <title>Whole-genome landscape of Medicago truncatula symbiotic genes.</title>
        <authorList>
            <person name="Pecrix Y."/>
            <person name="Staton S.E."/>
            <person name="Sallet E."/>
            <person name="Lelandais-Briere C."/>
            <person name="Moreau S."/>
            <person name="Carrere S."/>
            <person name="Blein T."/>
            <person name="Jardinaud M.F."/>
            <person name="Latrasse D."/>
            <person name="Zouine M."/>
            <person name="Zahm M."/>
            <person name="Kreplak J."/>
            <person name="Mayjonade B."/>
            <person name="Satge C."/>
            <person name="Perez M."/>
            <person name="Cauet S."/>
            <person name="Marande W."/>
            <person name="Chantry-Darmon C."/>
            <person name="Lopez-Roques C."/>
            <person name="Bouchez O."/>
            <person name="Berard A."/>
            <person name="Debelle F."/>
            <person name="Munos S."/>
            <person name="Bendahmane A."/>
            <person name="Berges H."/>
            <person name="Niebel A."/>
            <person name="Buitink J."/>
            <person name="Frugier F."/>
            <person name="Benhamed M."/>
            <person name="Crespi M."/>
            <person name="Gouzy J."/>
            <person name="Gamas P."/>
        </authorList>
    </citation>
    <scope>NUCLEOTIDE SEQUENCE [LARGE SCALE GENOMIC DNA]</scope>
    <source>
        <strain evidence="8">cv. Jemalong A17</strain>
    </source>
</reference>
<protein>
    <submittedName>
        <fullName evidence="3 4">C2</fullName>
    </submittedName>
    <submittedName>
        <fullName evidence="5">Putative C2 domain-containing protein</fullName>
    </submittedName>
</protein>
<dbReference type="CDD" id="cd04051">
    <property type="entry name" value="C2_SRC2_like"/>
    <property type="match status" value="1"/>
</dbReference>
<dbReference type="InterPro" id="IPR044750">
    <property type="entry name" value="C2_SRC2/BAP"/>
</dbReference>
<dbReference type="Gene3D" id="2.60.40.150">
    <property type="entry name" value="C2 domain"/>
    <property type="match status" value="1"/>
</dbReference>
<dbReference type="SUPFAM" id="SSF49562">
    <property type="entry name" value="C2 domain (Calcium/lipid-binding domain, CaLB)"/>
    <property type="match status" value="1"/>
</dbReference>
<dbReference type="Gramene" id="rna41990">
    <property type="protein sequence ID" value="RHN47397.1"/>
    <property type="gene ID" value="gene41990"/>
</dbReference>
<dbReference type="eggNOG" id="ENOG502S0SB">
    <property type="taxonomic scope" value="Eukaryota"/>
</dbReference>
<dbReference type="PANTHER" id="PTHR32246:SF169">
    <property type="entry name" value="PROTEIN SRC2-LIKE"/>
    <property type="match status" value="1"/>
</dbReference>
<dbReference type="EMBL" id="CM001223">
    <property type="protein sequence ID" value="AES80758.2"/>
    <property type="molecule type" value="Genomic_DNA"/>
</dbReference>
<dbReference type="OrthoDB" id="1068731at2759"/>